<name>A0A6J3M160_9PEZI</name>
<organism evidence="4">
    <name type="scientific">Dissoconium aciculare CBS 342.82</name>
    <dbReference type="NCBI Taxonomy" id="1314786"/>
    <lineage>
        <taxon>Eukaryota</taxon>
        <taxon>Fungi</taxon>
        <taxon>Dikarya</taxon>
        <taxon>Ascomycota</taxon>
        <taxon>Pezizomycotina</taxon>
        <taxon>Dothideomycetes</taxon>
        <taxon>Dothideomycetidae</taxon>
        <taxon>Mycosphaerellales</taxon>
        <taxon>Dissoconiaceae</taxon>
        <taxon>Dissoconium</taxon>
    </lineage>
</organism>
<protein>
    <submittedName>
        <fullName evidence="4">Uncharacterized protein</fullName>
    </submittedName>
</protein>
<reference evidence="4" key="2">
    <citation type="submission" date="2020-04" db="EMBL/GenBank/DDBJ databases">
        <authorList>
            <consortium name="NCBI Genome Project"/>
        </authorList>
    </citation>
    <scope>NUCLEOTIDE SEQUENCE</scope>
    <source>
        <strain evidence="4">CBS 342.82</strain>
    </source>
</reference>
<feature type="region of interest" description="Disordered" evidence="1">
    <location>
        <begin position="20"/>
        <end position="66"/>
    </location>
</feature>
<keyword evidence="2" id="KW-0472">Membrane</keyword>
<keyword evidence="2" id="KW-0812">Transmembrane</keyword>
<accession>A0A6J3M160</accession>
<evidence type="ECO:0000313" key="3">
    <source>
        <dbReference type="Proteomes" id="UP000504637"/>
    </source>
</evidence>
<dbReference type="RefSeq" id="XP_033458649.1">
    <property type="nucleotide sequence ID" value="XM_033603249.1"/>
</dbReference>
<keyword evidence="2" id="KW-1133">Transmembrane helix</keyword>
<evidence type="ECO:0000313" key="4">
    <source>
        <dbReference type="RefSeq" id="XP_033458649.1"/>
    </source>
</evidence>
<reference evidence="4" key="1">
    <citation type="submission" date="2020-01" db="EMBL/GenBank/DDBJ databases">
        <authorList>
            <consortium name="DOE Joint Genome Institute"/>
            <person name="Haridas S."/>
            <person name="Albert R."/>
            <person name="Binder M."/>
            <person name="Bloem J."/>
            <person name="Labutti K."/>
            <person name="Salamov A."/>
            <person name="Andreopoulos B."/>
            <person name="Baker S.E."/>
            <person name="Barry K."/>
            <person name="Bills G."/>
            <person name="Bluhm B.H."/>
            <person name="Cannon C."/>
            <person name="Castanera R."/>
            <person name="Culley D.E."/>
            <person name="Daum C."/>
            <person name="Ezra D."/>
            <person name="Gonzalez J.B."/>
            <person name="Henrissat B."/>
            <person name="Kuo A."/>
            <person name="Liang C."/>
            <person name="Lipzen A."/>
            <person name="Lutzoni F."/>
            <person name="Magnuson J."/>
            <person name="Mondo S."/>
            <person name="Nolan M."/>
            <person name="Ohm R."/>
            <person name="Pangilinan J."/>
            <person name="Park H.-J."/>
            <person name="Ramirez L."/>
            <person name="Alfaro M."/>
            <person name="Sun H."/>
            <person name="Tritt A."/>
            <person name="Yoshinaga Y."/>
            <person name="Zwiers L.-H."/>
            <person name="Turgeon B.G."/>
            <person name="Goodwin S.B."/>
            <person name="Spatafora J.W."/>
            <person name="Crous P.W."/>
            <person name="Grigoriev I.V."/>
        </authorList>
    </citation>
    <scope>NUCLEOTIDE SEQUENCE</scope>
    <source>
        <strain evidence="4">CBS 342.82</strain>
    </source>
</reference>
<evidence type="ECO:0000256" key="2">
    <source>
        <dbReference type="SAM" id="Phobius"/>
    </source>
</evidence>
<evidence type="ECO:0000256" key="1">
    <source>
        <dbReference type="SAM" id="MobiDB-lite"/>
    </source>
</evidence>
<reference evidence="4" key="3">
    <citation type="submission" date="2025-08" db="UniProtKB">
        <authorList>
            <consortium name="RefSeq"/>
        </authorList>
    </citation>
    <scope>IDENTIFICATION</scope>
    <source>
        <strain evidence="4">CBS 342.82</strain>
    </source>
</reference>
<proteinExistence type="predicted"/>
<dbReference type="AlphaFoldDB" id="A0A6J3M160"/>
<sequence>MNTISLLVNGRTAAEIAMLPEKQRSSITTLTRQPTNTPQTPPRRPGHNRRRSSRDSPGWYNTEGGMTLDDFAHRLNTTTKRIERWQGACAQNVVMALMRPTPIVLFLFNPVSLVLWMLFAVWYLSGPISGRTG</sequence>
<keyword evidence="3" id="KW-1185">Reference proteome</keyword>
<feature type="compositionally biased region" description="Low complexity" evidence="1">
    <location>
        <begin position="28"/>
        <end position="38"/>
    </location>
</feature>
<feature type="transmembrane region" description="Helical" evidence="2">
    <location>
        <begin position="103"/>
        <end position="124"/>
    </location>
</feature>
<dbReference type="Proteomes" id="UP000504637">
    <property type="component" value="Unplaced"/>
</dbReference>
<gene>
    <name evidence="4" type="ORF">K489DRAFT_371602</name>
</gene>
<dbReference type="GeneID" id="54361049"/>